<name>A0A6A5ZD81_9PLEO</name>
<accession>A0A6A5ZD81</accession>
<keyword evidence="3" id="KW-1185">Reference proteome</keyword>
<gene>
    <name evidence="2" type="ORF">BDV96DRAFT_598306</name>
</gene>
<reference evidence="2" key="1">
    <citation type="journal article" date="2020" name="Stud. Mycol.">
        <title>101 Dothideomycetes genomes: a test case for predicting lifestyles and emergence of pathogens.</title>
        <authorList>
            <person name="Haridas S."/>
            <person name="Albert R."/>
            <person name="Binder M."/>
            <person name="Bloem J."/>
            <person name="Labutti K."/>
            <person name="Salamov A."/>
            <person name="Andreopoulos B."/>
            <person name="Baker S."/>
            <person name="Barry K."/>
            <person name="Bills G."/>
            <person name="Bluhm B."/>
            <person name="Cannon C."/>
            <person name="Castanera R."/>
            <person name="Culley D."/>
            <person name="Daum C."/>
            <person name="Ezra D."/>
            <person name="Gonzalez J."/>
            <person name="Henrissat B."/>
            <person name="Kuo A."/>
            <person name="Liang C."/>
            <person name="Lipzen A."/>
            <person name="Lutzoni F."/>
            <person name="Magnuson J."/>
            <person name="Mondo S."/>
            <person name="Nolan M."/>
            <person name="Ohm R."/>
            <person name="Pangilinan J."/>
            <person name="Park H.-J."/>
            <person name="Ramirez L."/>
            <person name="Alfaro M."/>
            <person name="Sun H."/>
            <person name="Tritt A."/>
            <person name="Yoshinaga Y."/>
            <person name="Zwiers L.-H."/>
            <person name="Turgeon B."/>
            <person name="Goodwin S."/>
            <person name="Spatafora J."/>
            <person name="Crous P."/>
            <person name="Grigoriev I."/>
        </authorList>
    </citation>
    <scope>NUCLEOTIDE SEQUENCE</scope>
    <source>
        <strain evidence="2">CBS 627.86</strain>
    </source>
</reference>
<organism evidence="2 3">
    <name type="scientific">Lophiotrema nucula</name>
    <dbReference type="NCBI Taxonomy" id="690887"/>
    <lineage>
        <taxon>Eukaryota</taxon>
        <taxon>Fungi</taxon>
        <taxon>Dikarya</taxon>
        <taxon>Ascomycota</taxon>
        <taxon>Pezizomycotina</taxon>
        <taxon>Dothideomycetes</taxon>
        <taxon>Pleosporomycetidae</taxon>
        <taxon>Pleosporales</taxon>
        <taxon>Lophiotremataceae</taxon>
        <taxon>Lophiotrema</taxon>
    </lineage>
</organism>
<protein>
    <submittedName>
        <fullName evidence="2">Uncharacterized protein</fullName>
    </submittedName>
</protein>
<evidence type="ECO:0000313" key="2">
    <source>
        <dbReference type="EMBL" id="KAF2117402.1"/>
    </source>
</evidence>
<dbReference type="AlphaFoldDB" id="A0A6A5ZD81"/>
<feature type="compositionally biased region" description="Basic and acidic residues" evidence="1">
    <location>
        <begin position="721"/>
        <end position="744"/>
    </location>
</feature>
<evidence type="ECO:0000256" key="1">
    <source>
        <dbReference type="SAM" id="MobiDB-lite"/>
    </source>
</evidence>
<evidence type="ECO:0000313" key="3">
    <source>
        <dbReference type="Proteomes" id="UP000799770"/>
    </source>
</evidence>
<dbReference type="Proteomes" id="UP000799770">
    <property type="component" value="Unassembled WGS sequence"/>
</dbReference>
<dbReference type="EMBL" id="ML977319">
    <property type="protein sequence ID" value="KAF2117402.1"/>
    <property type="molecule type" value="Genomic_DNA"/>
</dbReference>
<sequence>MSFNSPSDVLDQKAASMGGSSQHCSVIERCFTPQSSRMDQQSSSWHRMLRVFSLFQPASLHKLHRATAPKAFLYSTFANIPLALVTTHSTTISVHYTATHRSHRQNTNAFACCKLAPALSLCFIFTSSSQTTTMFSTTSSVFISQNGASKPLRSQVPMDKILRMTASGRISTKFTANTGKRIMLCKARPERVRKSSSISGAKFEPFQSLYDRISKAPIEKKARRIMCSAKVVPISRRAVDVRKRRYRERATGRLMKKINNFEPIFFNIFQQKEVEGAKMDRKTRKHIDMYIQSPRTILLNEFGRLWDKVLGAIDRLATNLYGFTNGTPDSKASSDRFPFQRRRVKTFNEVLGLLQPMWVIMKELVGLMPSELNDRDWKTRKLAQLCHTLKLCSQHPTARELNILTSEILNCMLTPPVSIESEEELRVADLREIMRTMRSGFNSWQNQGSFGDPSAIQDATKKILHYCEVVKSFSEDYPRQNLAWYWNLSEMRAWGRWMKSIAQTPEQLNLLKQFGHCFKAVLDSRDDHDKRRQKIAHNVFAKSIPLLNQEVCFQVCEEAGDDDKLDSIEGHVEIIYDHLKHLEDTKQKLSGDVTKDLLLKVNADNLEQLDHYLAYRGDDDSWNMPMLRENGKLAEMYASKSKYNQLRVMTQYLLDAIREATKVTKNQPPSPNPPTSPTLSLRDGLQALFGLDLHMVSKRHKIRNTLMLIATAPLRTSRARTLRETKRSEFQSLQRDTEKKEKKKNWESGEIDKTISAKLYKRYANQAKHNVTRAFNRRGPYTSANSASKNQLLIRTIKLILYLGGSVLSQFYIEKRELTDERLQETQNA</sequence>
<feature type="region of interest" description="Disordered" evidence="1">
    <location>
        <begin position="718"/>
        <end position="744"/>
    </location>
</feature>
<proteinExistence type="predicted"/>